<evidence type="ECO:0000256" key="6">
    <source>
        <dbReference type="SAM" id="Phobius"/>
    </source>
</evidence>
<dbReference type="Gene3D" id="1.20.1250.20">
    <property type="entry name" value="MFS general substrate transporter like domains"/>
    <property type="match status" value="2"/>
</dbReference>
<feature type="transmembrane region" description="Helical" evidence="6">
    <location>
        <begin position="254"/>
        <end position="274"/>
    </location>
</feature>
<dbReference type="RefSeq" id="WP_211362168.1">
    <property type="nucleotide sequence ID" value="NZ_VFPH01000002.1"/>
</dbReference>
<dbReference type="PANTHER" id="PTHR23514">
    <property type="entry name" value="BYPASS OF STOP CODON PROTEIN 6"/>
    <property type="match status" value="1"/>
</dbReference>
<dbReference type="InterPro" id="IPR051788">
    <property type="entry name" value="MFS_Transporter"/>
</dbReference>
<feature type="transmembrane region" description="Helical" evidence="6">
    <location>
        <begin position="114"/>
        <end position="135"/>
    </location>
</feature>
<keyword evidence="2 6" id="KW-0812">Transmembrane</keyword>
<name>A0A543FU42_9PSEU</name>
<feature type="transmembrane region" description="Helical" evidence="6">
    <location>
        <begin position="212"/>
        <end position="234"/>
    </location>
</feature>
<dbReference type="InterPro" id="IPR036259">
    <property type="entry name" value="MFS_trans_sf"/>
</dbReference>
<sequence length="436" mass="42071">MPFPLDPARLQIRRRSTPPPVRRHRIAATVLFTVDGAVFGSWASRIPDVAAGIGAGPTALGLALLCVSLGALASMQLTGALCARLGPGLAGVAAAIATCAALALPGLTGSVPELAVALLVFGAATGTLNVAANAIGVQVEAVAHRPVLPSLHAGFSFGGLAGAAAGGAVASFAPPAVHLLVVGALGVLATTTVAPVLLAADGRPTRDGDEPALRGTTRGLVVLLGVIAGSTAFGEGAVTDWGALHLKEIGATPVLAAAGYAGFSLAMACGRLAGNALVHALGPTRVVTGGALLATAGALLVAAAPAVDIVLAGFVLIGLGLANVFPIAIARAGAHAGAGGVALASTVGYTGLLGGPPLLGIVAESVGLHVAFAAVAALAAVAAALAVPALGGGERVLAGISAALRRHTAQLGALHAQLSGPTTDRRPYPGLEALAT</sequence>
<evidence type="ECO:0000259" key="7">
    <source>
        <dbReference type="PROSITE" id="PS50850"/>
    </source>
</evidence>
<gene>
    <name evidence="8" type="ORF">FB388_4532</name>
</gene>
<protein>
    <submittedName>
        <fullName evidence="8">Fucose permease</fullName>
    </submittedName>
</protein>
<feature type="transmembrane region" description="Helical" evidence="6">
    <location>
        <begin position="286"/>
        <end position="303"/>
    </location>
</feature>
<dbReference type="AlphaFoldDB" id="A0A543FU42"/>
<dbReference type="SUPFAM" id="SSF103473">
    <property type="entry name" value="MFS general substrate transporter"/>
    <property type="match status" value="1"/>
</dbReference>
<evidence type="ECO:0000256" key="2">
    <source>
        <dbReference type="ARBA" id="ARBA00022692"/>
    </source>
</evidence>
<dbReference type="GO" id="GO:0005886">
    <property type="term" value="C:plasma membrane"/>
    <property type="evidence" value="ECO:0007669"/>
    <property type="project" value="UniProtKB-SubCell"/>
</dbReference>
<feature type="transmembrane region" description="Helical" evidence="6">
    <location>
        <begin position="49"/>
        <end position="73"/>
    </location>
</feature>
<evidence type="ECO:0000256" key="4">
    <source>
        <dbReference type="ARBA" id="ARBA00023136"/>
    </source>
</evidence>
<dbReference type="Proteomes" id="UP000319818">
    <property type="component" value="Unassembled WGS sequence"/>
</dbReference>
<organism evidence="8 9">
    <name type="scientific">Pseudonocardia cypriaca</name>
    <dbReference type="NCBI Taxonomy" id="882449"/>
    <lineage>
        <taxon>Bacteria</taxon>
        <taxon>Bacillati</taxon>
        <taxon>Actinomycetota</taxon>
        <taxon>Actinomycetes</taxon>
        <taxon>Pseudonocardiales</taxon>
        <taxon>Pseudonocardiaceae</taxon>
        <taxon>Pseudonocardia</taxon>
    </lineage>
</organism>
<keyword evidence="4 6" id="KW-0472">Membrane</keyword>
<feature type="transmembrane region" description="Helical" evidence="6">
    <location>
        <begin position="176"/>
        <end position="200"/>
    </location>
</feature>
<evidence type="ECO:0000313" key="9">
    <source>
        <dbReference type="Proteomes" id="UP000319818"/>
    </source>
</evidence>
<feature type="region of interest" description="Disordered" evidence="5">
    <location>
        <begin position="415"/>
        <end position="436"/>
    </location>
</feature>
<keyword evidence="9" id="KW-1185">Reference proteome</keyword>
<feature type="transmembrane region" description="Helical" evidence="6">
    <location>
        <begin position="85"/>
        <end position="108"/>
    </location>
</feature>
<keyword evidence="3 6" id="KW-1133">Transmembrane helix</keyword>
<dbReference type="EMBL" id="VFPH01000002">
    <property type="protein sequence ID" value="TQM37323.1"/>
    <property type="molecule type" value="Genomic_DNA"/>
</dbReference>
<comment type="subcellular location">
    <subcellularLocation>
        <location evidence="1">Cell membrane</location>
        <topology evidence="1">Multi-pass membrane protein</topology>
    </subcellularLocation>
</comment>
<dbReference type="GO" id="GO:0022857">
    <property type="term" value="F:transmembrane transporter activity"/>
    <property type="evidence" value="ECO:0007669"/>
    <property type="project" value="InterPro"/>
</dbReference>
<proteinExistence type="predicted"/>
<dbReference type="PANTHER" id="PTHR23514:SF13">
    <property type="entry name" value="INNER MEMBRANE PROTEIN YBJJ"/>
    <property type="match status" value="1"/>
</dbReference>
<feature type="transmembrane region" description="Helical" evidence="6">
    <location>
        <begin position="309"/>
        <end position="329"/>
    </location>
</feature>
<feature type="domain" description="Major facilitator superfamily (MFS) profile" evidence="7">
    <location>
        <begin position="21"/>
        <end position="391"/>
    </location>
</feature>
<dbReference type="InterPro" id="IPR020846">
    <property type="entry name" value="MFS_dom"/>
</dbReference>
<feature type="transmembrane region" description="Helical" evidence="6">
    <location>
        <begin position="366"/>
        <end position="387"/>
    </location>
</feature>
<evidence type="ECO:0000256" key="1">
    <source>
        <dbReference type="ARBA" id="ARBA00004651"/>
    </source>
</evidence>
<accession>A0A543FU42</accession>
<evidence type="ECO:0000256" key="3">
    <source>
        <dbReference type="ARBA" id="ARBA00022989"/>
    </source>
</evidence>
<reference evidence="8 9" key="1">
    <citation type="submission" date="2019-06" db="EMBL/GenBank/DDBJ databases">
        <title>Sequencing the genomes of 1000 actinobacteria strains.</title>
        <authorList>
            <person name="Klenk H.-P."/>
        </authorList>
    </citation>
    <scope>NUCLEOTIDE SEQUENCE [LARGE SCALE GENOMIC DNA]</scope>
    <source>
        <strain evidence="8 9">DSM 45511</strain>
    </source>
</reference>
<feature type="transmembrane region" description="Helical" evidence="6">
    <location>
        <begin position="336"/>
        <end position="354"/>
    </location>
</feature>
<dbReference type="PROSITE" id="PS50850">
    <property type="entry name" value="MFS"/>
    <property type="match status" value="1"/>
</dbReference>
<evidence type="ECO:0000313" key="8">
    <source>
        <dbReference type="EMBL" id="TQM37323.1"/>
    </source>
</evidence>
<feature type="transmembrane region" description="Helical" evidence="6">
    <location>
        <begin position="147"/>
        <end position="170"/>
    </location>
</feature>
<comment type="caution">
    <text evidence="8">The sequence shown here is derived from an EMBL/GenBank/DDBJ whole genome shotgun (WGS) entry which is preliminary data.</text>
</comment>
<evidence type="ECO:0000256" key="5">
    <source>
        <dbReference type="SAM" id="MobiDB-lite"/>
    </source>
</evidence>